<name>A0A2I0KRX2_PUNGR</name>
<sequence>MPYRFCRTYSTCLSSWDPAPRAFPRMVAHAYLHPGKVLICGPQSRSNHSRVVMTGFLENGHASHRRRTMQGFTPPRELLSGLSHYNSTGEGPGEKIEQRLGTNRTFTTAKAHHRQQATTSPEVRHIRLQELLSSKGHPPQERQDTVGNGDRTKHLPQATSTNEDRDTPIQHSFQGYLGHPFPGA</sequence>
<proteinExistence type="predicted"/>
<dbReference type="Proteomes" id="UP000233551">
    <property type="component" value="Unassembled WGS sequence"/>
</dbReference>
<reference evidence="2 3" key="1">
    <citation type="submission" date="2017-11" db="EMBL/GenBank/DDBJ databases">
        <title>De-novo sequencing of pomegranate (Punica granatum L.) genome.</title>
        <authorList>
            <person name="Akparov Z."/>
            <person name="Amiraslanov A."/>
            <person name="Hajiyeva S."/>
            <person name="Abbasov M."/>
            <person name="Kaur K."/>
            <person name="Hamwieh A."/>
            <person name="Solovyev V."/>
            <person name="Salamov A."/>
            <person name="Braich B."/>
            <person name="Kosarev P."/>
            <person name="Mahmoud A."/>
            <person name="Hajiyev E."/>
            <person name="Babayeva S."/>
            <person name="Izzatullayeva V."/>
            <person name="Mammadov A."/>
            <person name="Mammadov A."/>
            <person name="Sharifova S."/>
            <person name="Ojaghi J."/>
            <person name="Eynullazada K."/>
            <person name="Bayramov B."/>
            <person name="Abdulazimova A."/>
            <person name="Shahmuradov I."/>
        </authorList>
    </citation>
    <scope>NUCLEOTIDE SEQUENCE [LARGE SCALE GENOMIC DNA]</scope>
    <source>
        <strain evidence="3">cv. AG2017</strain>
        <tissue evidence="2">Leaf</tissue>
    </source>
</reference>
<dbReference type="AlphaFoldDB" id="A0A2I0KRX2"/>
<dbReference type="EMBL" id="PGOL01000407">
    <property type="protein sequence ID" value="PKI71080.1"/>
    <property type="molecule type" value="Genomic_DNA"/>
</dbReference>
<accession>A0A2I0KRX2</accession>
<evidence type="ECO:0000313" key="2">
    <source>
        <dbReference type="EMBL" id="PKI71080.1"/>
    </source>
</evidence>
<feature type="region of interest" description="Disordered" evidence="1">
    <location>
        <begin position="131"/>
        <end position="184"/>
    </location>
</feature>
<keyword evidence="3" id="KW-1185">Reference proteome</keyword>
<organism evidence="2 3">
    <name type="scientific">Punica granatum</name>
    <name type="common">Pomegranate</name>
    <dbReference type="NCBI Taxonomy" id="22663"/>
    <lineage>
        <taxon>Eukaryota</taxon>
        <taxon>Viridiplantae</taxon>
        <taxon>Streptophyta</taxon>
        <taxon>Embryophyta</taxon>
        <taxon>Tracheophyta</taxon>
        <taxon>Spermatophyta</taxon>
        <taxon>Magnoliopsida</taxon>
        <taxon>eudicotyledons</taxon>
        <taxon>Gunneridae</taxon>
        <taxon>Pentapetalae</taxon>
        <taxon>rosids</taxon>
        <taxon>malvids</taxon>
        <taxon>Myrtales</taxon>
        <taxon>Lythraceae</taxon>
        <taxon>Punica</taxon>
    </lineage>
</organism>
<protein>
    <submittedName>
        <fullName evidence="2">Uncharacterized protein</fullName>
    </submittedName>
</protein>
<evidence type="ECO:0000313" key="3">
    <source>
        <dbReference type="Proteomes" id="UP000233551"/>
    </source>
</evidence>
<comment type="caution">
    <text evidence="2">The sequence shown here is derived from an EMBL/GenBank/DDBJ whole genome shotgun (WGS) entry which is preliminary data.</text>
</comment>
<evidence type="ECO:0000256" key="1">
    <source>
        <dbReference type="SAM" id="MobiDB-lite"/>
    </source>
</evidence>
<gene>
    <name evidence="2" type="ORF">CRG98_008545</name>
</gene>